<dbReference type="PANTHER" id="PTHR22800:SF252">
    <property type="entry name" value="NATURAL KILLER CELLS ANTIGEN CD94"/>
    <property type="match status" value="1"/>
</dbReference>
<feature type="domain" description="C-type lectin" evidence="10">
    <location>
        <begin position="24"/>
        <end position="111"/>
    </location>
</feature>
<dbReference type="InterPro" id="IPR033992">
    <property type="entry name" value="NKR-like_CTLD"/>
</dbReference>
<evidence type="ECO:0000256" key="8">
    <source>
        <dbReference type="ARBA" id="ARBA00041193"/>
    </source>
</evidence>
<evidence type="ECO:0000256" key="1">
    <source>
        <dbReference type="ARBA" id="ARBA00004606"/>
    </source>
</evidence>
<dbReference type="PROSITE" id="PS50041">
    <property type="entry name" value="C_TYPE_LECTIN_2"/>
    <property type="match status" value="1"/>
</dbReference>
<dbReference type="Proteomes" id="UP000694405">
    <property type="component" value="Chromosome 5"/>
</dbReference>
<evidence type="ECO:0000256" key="3">
    <source>
        <dbReference type="ARBA" id="ARBA00022734"/>
    </source>
</evidence>
<dbReference type="SUPFAM" id="SSF56436">
    <property type="entry name" value="C-type lectin-like"/>
    <property type="match status" value="1"/>
</dbReference>
<sequence length="128" mass="14629">AVQKAFSLTDSSFTLALRSNWLQYGENCYFFSEEWKTWQESKAKCSALESRLIKIESKENSSIFWIGLSHNRAEGPWLWEDGSAFSPDLSVESPVPGYTFNSRGESWPRICKRRNVILSLSSVRVLGL</sequence>
<reference evidence="11" key="1">
    <citation type="submission" date="2020-03" db="EMBL/GenBank/DDBJ databases">
        <title>Melopsittacus undulatus (budgerigar) genome, bMelUnd1, maternal haplotype with Z.</title>
        <authorList>
            <person name="Gedman G."/>
            <person name="Mountcastle J."/>
            <person name="Haase B."/>
            <person name="Formenti G."/>
            <person name="Wright T."/>
            <person name="Apodaca J."/>
            <person name="Pelan S."/>
            <person name="Chow W."/>
            <person name="Rhie A."/>
            <person name="Howe K."/>
            <person name="Fedrigo O."/>
            <person name="Jarvis E.D."/>
        </authorList>
    </citation>
    <scope>NUCLEOTIDE SEQUENCE [LARGE SCALE GENOMIC DNA]</scope>
</reference>
<organism evidence="11 12">
    <name type="scientific">Melopsittacus undulatus</name>
    <name type="common">Budgerigar</name>
    <name type="synonym">Psittacus undulatus</name>
    <dbReference type="NCBI Taxonomy" id="13146"/>
    <lineage>
        <taxon>Eukaryota</taxon>
        <taxon>Metazoa</taxon>
        <taxon>Chordata</taxon>
        <taxon>Craniata</taxon>
        <taxon>Vertebrata</taxon>
        <taxon>Euteleostomi</taxon>
        <taxon>Archelosauria</taxon>
        <taxon>Archosauria</taxon>
        <taxon>Dinosauria</taxon>
        <taxon>Saurischia</taxon>
        <taxon>Theropoda</taxon>
        <taxon>Coelurosauria</taxon>
        <taxon>Aves</taxon>
        <taxon>Neognathae</taxon>
        <taxon>Neoaves</taxon>
        <taxon>Telluraves</taxon>
        <taxon>Australaves</taxon>
        <taxon>Psittaciformes</taxon>
        <taxon>Psittaculidae</taxon>
        <taxon>Melopsittacus</taxon>
    </lineage>
</organism>
<keyword evidence="7" id="KW-0325">Glycoprotein</keyword>
<accession>A0A8V5FSR9</accession>
<reference evidence="11" key="3">
    <citation type="submission" date="2025-09" db="UniProtKB">
        <authorList>
            <consortium name="Ensembl"/>
        </authorList>
    </citation>
    <scope>IDENTIFICATION</scope>
</reference>
<dbReference type="Gene3D" id="3.10.100.10">
    <property type="entry name" value="Mannose-Binding Protein A, subunit A"/>
    <property type="match status" value="1"/>
</dbReference>
<dbReference type="GO" id="GO:0002223">
    <property type="term" value="P:stimulatory C-type lectin receptor signaling pathway"/>
    <property type="evidence" value="ECO:0007669"/>
    <property type="project" value="TreeGrafter"/>
</dbReference>
<dbReference type="CDD" id="cd03593">
    <property type="entry name" value="CLECT_NK_receptors_like"/>
    <property type="match status" value="1"/>
</dbReference>
<keyword evidence="3" id="KW-0430">Lectin</keyword>
<evidence type="ECO:0000256" key="4">
    <source>
        <dbReference type="ARBA" id="ARBA00022968"/>
    </source>
</evidence>
<dbReference type="InterPro" id="IPR016186">
    <property type="entry name" value="C-type_lectin-like/link_sf"/>
</dbReference>
<proteinExistence type="predicted"/>
<dbReference type="AlphaFoldDB" id="A0A8C6JYG5"/>
<evidence type="ECO:0000259" key="10">
    <source>
        <dbReference type="PROSITE" id="PS50041"/>
    </source>
</evidence>
<dbReference type="GO" id="GO:0016020">
    <property type="term" value="C:membrane"/>
    <property type="evidence" value="ECO:0007669"/>
    <property type="project" value="UniProtKB-SubCell"/>
</dbReference>
<evidence type="ECO:0000256" key="6">
    <source>
        <dbReference type="ARBA" id="ARBA00023136"/>
    </source>
</evidence>
<comment type="subcellular location">
    <subcellularLocation>
        <location evidence="1">Membrane</location>
        <topology evidence="1">Single-pass type II membrane protein</topology>
    </subcellularLocation>
</comment>
<name>A0A8C6JYG5_MELUD</name>
<keyword evidence="5" id="KW-1133">Transmembrane helix</keyword>
<dbReference type="InterPro" id="IPR050919">
    <property type="entry name" value="NKG2/CD94_NK_receptors"/>
</dbReference>
<evidence type="ECO:0000256" key="2">
    <source>
        <dbReference type="ARBA" id="ARBA00022692"/>
    </source>
</evidence>
<evidence type="ECO:0000313" key="11">
    <source>
        <dbReference type="Ensembl" id="ENSMUNP00000018891.2"/>
    </source>
</evidence>
<keyword evidence="6" id="KW-0472">Membrane</keyword>
<accession>A0A8C6JYG5</accession>
<dbReference type="GO" id="GO:0045954">
    <property type="term" value="P:positive regulation of natural killer cell mediated cytotoxicity"/>
    <property type="evidence" value="ECO:0007669"/>
    <property type="project" value="TreeGrafter"/>
</dbReference>
<dbReference type="SMART" id="SM00034">
    <property type="entry name" value="CLECT"/>
    <property type="match status" value="1"/>
</dbReference>
<keyword evidence="4" id="KW-0735">Signal-anchor</keyword>
<evidence type="ECO:0000256" key="9">
    <source>
        <dbReference type="ARBA" id="ARBA00041489"/>
    </source>
</evidence>
<evidence type="ECO:0000256" key="5">
    <source>
        <dbReference type="ARBA" id="ARBA00022989"/>
    </source>
</evidence>
<evidence type="ECO:0000256" key="7">
    <source>
        <dbReference type="ARBA" id="ARBA00023180"/>
    </source>
</evidence>
<evidence type="ECO:0000313" key="12">
    <source>
        <dbReference type="Proteomes" id="UP000694405"/>
    </source>
</evidence>
<dbReference type="Ensembl" id="ENSMUNT00000021702.2">
    <property type="protein sequence ID" value="ENSMUNP00000018891.2"/>
    <property type="gene ID" value="ENSMUNG00000014465.2"/>
</dbReference>
<dbReference type="GO" id="GO:0030246">
    <property type="term" value="F:carbohydrate binding"/>
    <property type="evidence" value="ECO:0007669"/>
    <property type="project" value="UniProtKB-KW"/>
</dbReference>
<dbReference type="Pfam" id="PF00059">
    <property type="entry name" value="Lectin_C"/>
    <property type="match status" value="1"/>
</dbReference>
<reference evidence="11" key="2">
    <citation type="submission" date="2025-08" db="UniProtKB">
        <authorList>
            <consortium name="Ensembl"/>
        </authorList>
    </citation>
    <scope>IDENTIFICATION</scope>
</reference>
<dbReference type="InterPro" id="IPR016187">
    <property type="entry name" value="CTDL_fold"/>
</dbReference>
<dbReference type="PANTHER" id="PTHR22800">
    <property type="entry name" value="C-TYPE LECTIN PROTEINS"/>
    <property type="match status" value="1"/>
</dbReference>
<keyword evidence="2" id="KW-0812">Transmembrane</keyword>
<keyword evidence="12" id="KW-1185">Reference proteome</keyword>
<protein>
    <recommendedName>
        <fullName evidence="8">Natural killer cells antigen CD94</fullName>
    </recommendedName>
    <alternativeName>
        <fullName evidence="9">Killer cell lectin-like receptor subfamily D member 1</fullName>
    </alternativeName>
</protein>
<dbReference type="InterPro" id="IPR001304">
    <property type="entry name" value="C-type_lectin-like"/>
</dbReference>